<dbReference type="STRING" id="1798553.A3H70_03000"/>
<dbReference type="EMBL" id="MHKO01000055">
    <property type="protein sequence ID" value="OGY91033.1"/>
    <property type="molecule type" value="Genomic_DNA"/>
</dbReference>
<dbReference type="InterPro" id="IPR027417">
    <property type="entry name" value="P-loop_NTPase"/>
</dbReference>
<name>A0A1G2BPK2_9BACT</name>
<comment type="similarity">
    <text evidence="1">Belongs to the thymidylate kinase family.</text>
</comment>
<dbReference type="GO" id="GO:0006233">
    <property type="term" value="P:dTDP biosynthetic process"/>
    <property type="evidence" value="ECO:0007669"/>
    <property type="project" value="TreeGrafter"/>
</dbReference>
<dbReference type="Gene3D" id="3.40.50.300">
    <property type="entry name" value="P-loop containing nucleotide triphosphate hydrolases"/>
    <property type="match status" value="1"/>
</dbReference>
<protein>
    <recommendedName>
        <fullName evidence="4">Thymidylate kinase-like domain-containing protein</fullName>
    </recommendedName>
</protein>
<dbReference type="AlphaFoldDB" id="A0A1G2BPK2"/>
<evidence type="ECO:0000259" key="4">
    <source>
        <dbReference type="Pfam" id="PF02223"/>
    </source>
</evidence>
<evidence type="ECO:0000256" key="2">
    <source>
        <dbReference type="ARBA" id="ARBA00022741"/>
    </source>
</evidence>
<dbReference type="SUPFAM" id="SSF52540">
    <property type="entry name" value="P-loop containing nucleoside triphosphate hydrolases"/>
    <property type="match status" value="1"/>
</dbReference>
<dbReference type="InterPro" id="IPR039430">
    <property type="entry name" value="Thymidylate_kin-like_dom"/>
</dbReference>
<dbReference type="Proteomes" id="UP000178109">
    <property type="component" value="Unassembled WGS sequence"/>
</dbReference>
<accession>A0A1G2BPK2</accession>
<gene>
    <name evidence="5" type="ORF">A3H70_03000</name>
</gene>
<dbReference type="GO" id="GO:0005524">
    <property type="term" value="F:ATP binding"/>
    <property type="evidence" value="ECO:0007669"/>
    <property type="project" value="UniProtKB-KW"/>
</dbReference>
<keyword evidence="2" id="KW-0547">Nucleotide-binding</keyword>
<dbReference type="GO" id="GO:0005737">
    <property type="term" value="C:cytoplasm"/>
    <property type="evidence" value="ECO:0007669"/>
    <property type="project" value="TreeGrafter"/>
</dbReference>
<dbReference type="PANTHER" id="PTHR10344:SF4">
    <property type="entry name" value="UMP-CMP KINASE 2, MITOCHONDRIAL"/>
    <property type="match status" value="1"/>
</dbReference>
<proteinExistence type="inferred from homology"/>
<dbReference type="Pfam" id="PF02223">
    <property type="entry name" value="Thymidylate_kin"/>
    <property type="match status" value="1"/>
</dbReference>
<organism evidence="5 6">
    <name type="scientific">Candidatus Komeilibacteria bacterium RIFCSPLOWO2_02_FULL_48_11</name>
    <dbReference type="NCBI Taxonomy" id="1798553"/>
    <lineage>
        <taxon>Bacteria</taxon>
        <taxon>Candidatus Komeiliibacteriota</taxon>
    </lineage>
</organism>
<evidence type="ECO:0000313" key="6">
    <source>
        <dbReference type="Proteomes" id="UP000178109"/>
    </source>
</evidence>
<dbReference type="GO" id="GO:0006235">
    <property type="term" value="P:dTTP biosynthetic process"/>
    <property type="evidence" value="ECO:0007669"/>
    <property type="project" value="TreeGrafter"/>
</dbReference>
<evidence type="ECO:0000256" key="1">
    <source>
        <dbReference type="ARBA" id="ARBA00009776"/>
    </source>
</evidence>
<sequence length="195" mass="22676">MSVGKFIVLYGINNLGKSTQAKLLVDKINQHGRQVEYIKYPIYDQMPDGPMFNDYLRHGNPYNLSPREFQLVAAVNKYHYQPTLKQKLENGIFVVAEDYWATSVAWGVGAGVDKEFLVRLNKGLIREDLVFLFDGNRFLESTEKNHRHEEDLDLINRVRAAHLELGEEYGWIKIDANQPVENIHDFIWEKARIIL</sequence>
<keyword evidence="3" id="KW-0067">ATP-binding</keyword>
<evidence type="ECO:0000256" key="3">
    <source>
        <dbReference type="ARBA" id="ARBA00022840"/>
    </source>
</evidence>
<dbReference type="GO" id="GO:0006227">
    <property type="term" value="P:dUDP biosynthetic process"/>
    <property type="evidence" value="ECO:0007669"/>
    <property type="project" value="TreeGrafter"/>
</dbReference>
<reference evidence="5 6" key="1">
    <citation type="journal article" date="2016" name="Nat. Commun.">
        <title>Thousands of microbial genomes shed light on interconnected biogeochemical processes in an aquifer system.</title>
        <authorList>
            <person name="Anantharaman K."/>
            <person name="Brown C.T."/>
            <person name="Hug L.A."/>
            <person name="Sharon I."/>
            <person name="Castelle C.J."/>
            <person name="Probst A.J."/>
            <person name="Thomas B.C."/>
            <person name="Singh A."/>
            <person name="Wilkins M.J."/>
            <person name="Karaoz U."/>
            <person name="Brodie E.L."/>
            <person name="Williams K.H."/>
            <person name="Hubbard S.S."/>
            <person name="Banfield J.F."/>
        </authorList>
    </citation>
    <scope>NUCLEOTIDE SEQUENCE [LARGE SCALE GENOMIC DNA]</scope>
</reference>
<dbReference type="GO" id="GO:0004798">
    <property type="term" value="F:dTMP kinase activity"/>
    <property type="evidence" value="ECO:0007669"/>
    <property type="project" value="TreeGrafter"/>
</dbReference>
<comment type="caution">
    <text evidence="5">The sequence shown here is derived from an EMBL/GenBank/DDBJ whole genome shotgun (WGS) entry which is preliminary data.</text>
</comment>
<dbReference type="PANTHER" id="PTHR10344">
    <property type="entry name" value="THYMIDYLATE KINASE"/>
    <property type="match status" value="1"/>
</dbReference>
<evidence type="ECO:0000313" key="5">
    <source>
        <dbReference type="EMBL" id="OGY91033.1"/>
    </source>
</evidence>
<feature type="domain" description="Thymidylate kinase-like" evidence="4">
    <location>
        <begin position="11"/>
        <end position="187"/>
    </location>
</feature>